<comment type="caution">
    <text evidence="4">The sequence shown here is derived from an EMBL/GenBank/DDBJ whole genome shotgun (WGS) entry which is preliminary data.</text>
</comment>
<dbReference type="Pfam" id="PF00588">
    <property type="entry name" value="SpoU_methylase"/>
    <property type="match status" value="1"/>
</dbReference>
<dbReference type="Gene3D" id="3.40.1280.10">
    <property type="match status" value="1"/>
</dbReference>
<dbReference type="InterPro" id="IPR001537">
    <property type="entry name" value="SpoU_MeTrfase"/>
</dbReference>
<sequence length="246" mass="26719">MKKEQLIFGIHPIEEAIEEGKTIEKIFLLKGDTGEGIKMVQNLARNHEIPFQYVPHQKLERLTKSNHQGAIAILSPVDYHALEDVVVEVLERGDDPFILLLDGITDVRNFGAIARSAQAAGVHAIVVPNKGAAPINEDAIKTSAGALLKIPICKEAHLADAVYLLQQSGIRVISLTEEGKESIYDKTINGPVGIIMGNEDKGISKKLLKISDETAHIPMPGNLDSLNVSVASGVTLFEIVRQRLKG</sequence>
<dbReference type="OrthoDB" id="9794400at2"/>
<organism evidence="4 5">
    <name type="scientific">Salibacter halophilus</name>
    <dbReference type="NCBI Taxonomy" id="1803916"/>
    <lineage>
        <taxon>Bacteria</taxon>
        <taxon>Pseudomonadati</taxon>
        <taxon>Bacteroidota</taxon>
        <taxon>Flavobacteriia</taxon>
        <taxon>Flavobacteriales</taxon>
        <taxon>Salibacteraceae</taxon>
        <taxon>Salibacter</taxon>
    </lineage>
</organism>
<dbReference type="InterPro" id="IPR013123">
    <property type="entry name" value="SpoU_subst-bd"/>
</dbReference>
<protein>
    <submittedName>
        <fullName evidence="4">23S rRNA (Guanosine(2251)-2'-O)-methyltransferase RlmB</fullName>
    </submittedName>
</protein>
<evidence type="ECO:0000256" key="2">
    <source>
        <dbReference type="ARBA" id="ARBA00022679"/>
    </source>
</evidence>
<dbReference type="PANTHER" id="PTHR46429">
    <property type="entry name" value="23S RRNA (GUANOSINE-2'-O-)-METHYLTRANSFERASE RLMB"/>
    <property type="match status" value="1"/>
</dbReference>
<dbReference type="SUPFAM" id="SSF75217">
    <property type="entry name" value="alpha/beta knot"/>
    <property type="match status" value="1"/>
</dbReference>
<feature type="domain" description="RNA 2-O ribose methyltransferase substrate binding" evidence="3">
    <location>
        <begin position="6"/>
        <end position="80"/>
    </location>
</feature>
<keyword evidence="1 4" id="KW-0489">Methyltransferase</keyword>
<dbReference type="InterPro" id="IPR029028">
    <property type="entry name" value="Alpha/beta_knot_MTases"/>
</dbReference>
<keyword evidence="2 4" id="KW-0808">Transferase</keyword>
<dbReference type="RefSeq" id="WP_151166199.1">
    <property type="nucleotide sequence ID" value="NZ_WACR01000001.1"/>
</dbReference>
<dbReference type="Gene3D" id="3.30.1330.30">
    <property type="match status" value="1"/>
</dbReference>
<dbReference type="AlphaFoldDB" id="A0A6N6MAK4"/>
<dbReference type="Proteomes" id="UP000435357">
    <property type="component" value="Unassembled WGS sequence"/>
</dbReference>
<dbReference type="SUPFAM" id="SSF55315">
    <property type="entry name" value="L30e-like"/>
    <property type="match status" value="1"/>
</dbReference>
<dbReference type="InterPro" id="IPR029026">
    <property type="entry name" value="tRNA_m1G_MTases_N"/>
</dbReference>
<dbReference type="Pfam" id="PF08032">
    <property type="entry name" value="SpoU_sub_bind"/>
    <property type="match status" value="1"/>
</dbReference>
<evidence type="ECO:0000259" key="3">
    <source>
        <dbReference type="SMART" id="SM00967"/>
    </source>
</evidence>
<dbReference type="EMBL" id="WACR01000001">
    <property type="protein sequence ID" value="KAB1066211.1"/>
    <property type="molecule type" value="Genomic_DNA"/>
</dbReference>
<reference evidence="4 5" key="1">
    <citation type="submission" date="2019-09" db="EMBL/GenBank/DDBJ databases">
        <title>Genomes of Cryomorphaceae.</title>
        <authorList>
            <person name="Bowman J.P."/>
        </authorList>
    </citation>
    <scope>NUCLEOTIDE SEQUENCE [LARGE SCALE GENOMIC DNA]</scope>
    <source>
        <strain evidence="4 5">KCTC 52047</strain>
    </source>
</reference>
<accession>A0A6N6MAK4</accession>
<evidence type="ECO:0000256" key="1">
    <source>
        <dbReference type="ARBA" id="ARBA00022603"/>
    </source>
</evidence>
<dbReference type="SMART" id="SM00967">
    <property type="entry name" value="SpoU_sub_bind"/>
    <property type="match status" value="1"/>
</dbReference>
<dbReference type="InterPro" id="IPR004441">
    <property type="entry name" value="rRNA_MeTrfase_TrmH"/>
</dbReference>
<dbReference type="GO" id="GO:0008173">
    <property type="term" value="F:RNA methyltransferase activity"/>
    <property type="evidence" value="ECO:0007669"/>
    <property type="project" value="InterPro"/>
</dbReference>
<name>A0A6N6MAK4_9FLAO</name>
<dbReference type="GO" id="GO:0032259">
    <property type="term" value="P:methylation"/>
    <property type="evidence" value="ECO:0007669"/>
    <property type="project" value="UniProtKB-KW"/>
</dbReference>
<proteinExistence type="predicted"/>
<dbReference type="GO" id="GO:0005829">
    <property type="term" value="C:cytosol"/>
    <property type="evidence" value="ECO:0007669"/>
    <property type="project" value="TreeGrafter"/>
</dbReference>
<dbReference type="GO" id="GO:0006396">
    <property type="term" value="P:RNA processing"/>
    <property type="evidence" value="ECO:0007669"/>
    <property type="project" value="InterPro"/>
</dbReference>
<keyword evidence="5" id="KW-1185">Reference proteome</keyword>
<dbReference type="PANTHER" id="PTHR46429:SF1">
    <property type="entry name" value="23S RRNA (GUANOSINE-2'-O-)-METHYLTRANSFERASE RLMB"/>
    <property type="match status" value="1"/>
</dbReference>
<gene>
    <name evidence="4" type="primary">rlmB</name>
    <name evidence="4" type="ORF">F3059_01690</name>
</gene>
<dbReference type="NCBIfam" id="TIGR00186">
    <property type="entry name" value="rRNA_methyl_3"/>
    <property type="match status" value="1"/>
</dbReference>
<evidence type="ECO:0000313" key="4">
    <source>
        <dbReference type="EMBL" id="KAB1066211.1"/>
    </source>
</evidence>
<dbReference type="CDD" id="cd18103">
    <property type="entry name" value="SpoU-like_RlmB"/>
    <property type="match status" value="1"/>
</dbReference>
<dbReference type="GO" id="GO:0003723">
    <property type="term" value="F:RNA binding"/>
    <property type="evidence" value="ECO:0007669"/>
    <property type="project" value="InterPro"/>
</dbReference>
<evidence type="ECO:0000313" key="5">
    <source>
        <dbReference type="Proteomes" id="UP000435357"/>
    </source>
</evidence>
<dbReference type="InterPro" id="IPR029064">
    <property type="entry name" value="Ribosomal_eL30-like_sf"/>
</dbReference>